<comment type="caution">
    <text evidence="4">The sequence shown here is derived from an EMBL/GenBank/DDBJ whole genome shotgun (WGS) entry which is preliminary data.</text>
</comment>
<dbReference type="InterPro" id="IPR049049">
    <property type="entry name" value="Beta-AFase-like_GH127_C"/>
</dbReference>
<dbReference type="AlphaFoldDB" id="A0A2N8TIV6"/>
<protein>
    <submittedName>
        <fullName evidence="4">Glycosyl hydrolase</fullName>
    </submittedName>
</protein>
<dbReference type="PANTHER" id="PTHR43465">
    <property type="entry name" value="DUF1680 DOMAIN PROTEIN (AFU_ORTHOLOGUE AFUA_1G08910)"/>
    <property type="match status" value="1"/>
</dbReference>
<dbReference type="Pfam" id="PF20737">
    <property type="entry name" value="Glyco_hydro127C"/>
    <property type="match status" value="1"/>
</dbReference>
<evidence type="ECO:0000259" key="2">
    <source>
        <dbReference type="Pfam" id="PF20736"/>
    </source>
</evidence>
<dbReference type="InterPro" id="IPR049174">
    <property type="entry name" value="Beta-AFase-like"/>
</dbReference>
<dbReference type="OrthoDB" id="9757939at2"/>
<evidence type="ECO:0000259" key="1">
    <source>
        <dbReference type="Pfam" id="PF07944"/>
    </source>
</evidence>
<sequence>MHTPLTGPVHPGVDSAAVHRPASVAIIRDGFWATRRRINADVSIPEGPQRLEEAGNLANLRAAATTAAGTTPPAFSGDFQFQDSDVYKWLEAASWQLADAPDPGLADDVARLVRLVADAQMENGYLQTYYQLGGAEPWTELGWGHELYCAGHLMQAAVAHHRATGSRDLLDVAGRFADHIESVFGPGKQVDGVCGHPEVETGLVELYRTTGDKRYLELARYFLERRGQGVLASGADRGHDRDPGPEYWQDHAPVREAREVTGHAVRQLYLLAGAADLATETGDVPLRQALERLWTDAVSTKTYLTGGMGSRHDWEAFGDAYELPADRAYTETCAAIALVHFSWRMALLTGEARYSDLVERALYNGFLGGVGLDGRTWLYVNPLQRRARPHERPGDQASRRTPWFRCACCPPNAMRLLAGLPHYFASADDSGLHLHQYATGEYVADGFAVRVATAYPWHGTVTVTVDEAPAGERTLSLRLPSWCTQFRLTVKETPGHEQPEHGWLRVTRAFRAGDTVRLELHLPVRLTHPHPYVDAVRGCVALERGPLVYCLEEADNPGDLDGVVLDSSPVPTVRERPDLLGGVTTIVASGRRLTPDGIGWWPYPTEPAPARQADRSQPVELTAVPYYAWANRGDGAMRVWIPGPS</sequence>
<keyword evidence="5" id="KW-1185">Reference proteome</keyword>
<dbReference type="InterPro" id="IPR008928">
    <property type="entry name" value="6-hairpin_glycosidase_sf"/>
</dbReference>
<feature type="domain" description="Non-reducing end beta-L-arabinofuranosidase-like GH127 middle" evidence="2">
    <location>
        <begin position="433"/>
        <end position="521"/>
    </location>
</feature>
<accession>A0A2N8TIV6</accession>
<gene>
    <name evidence="4" type="ORF">C1J00_28365</name>
</gene>
<evidence type="ECO:0000259" key="3">
    <source>
        <dbReference type="Pfam" id="PF20737"/>
    </source>
</evidence>
<dbReference type="InterPro" id="IPR012878">
    <property type="entry name" value="Beta-AFase-like_GH127_cat"/>
</dbReference>
<evidence type="ECO:0000313" key="5">
    <source>
        <dbReference type="Proteomes" id="UP000235943"/>
    </source>
</evidence>
<dbReference type="GO" id="GO:0005975">
    <property type="term" value="P:carbohydrate metabolic process"/>
    <property type="evidence" value="ECO:0007669"/>
    <property type="project" value="InterPro"/>
</dbReference>
<dbReference type="Pfam" id="PF20736">
    <property type="entry name" value="Glyco_hydro127M"/>
    <property type="match status" value="1"/>
</dbReference>
<dbReference type="EMBL" id="POUC01000262">
    <property type="protein sequence ID" value="PNG18946.1"/>
    <property type="molecule type" value="Genomic_DNA"/>
</dbReference>
<reference evidence="4 5" key="1">
    <citation type="submission" date="2018-01" db="EMBL/GenBank/DDBJ databases">
        <title>Draft genome sequence of Streptomyces sp. 13K301.</title>
        <authorList>
            <person name="Sahin N."/>
            <person name="Saygin H."/>
            <person name="Ay H."/>
        </authorList>
    </citation>
    <scope>NUCLEOTIDE SEQUENCE [LARGE SCALE GENOMIC DNA]</scope>
    <source>
        <strain evidence="4 5">13K301</strain>
    </source>
</reference>
<evidence type="ECO:0000313" key="4">
    <source>
        <dbReference type="EMBL" id="PNG18946.1"/>
    </source>
</evidence>
<organism evidence="4 5">
    <name type="scientific">Streptomyces cahuitamycinicus</name>
    <dbReference type="NCBI Taxonomy" id="2070367"/>
    <lineage>
        <taxon>Bacteria</taxon>
        <taxon>Bacillati</taxon>
        <taxon>Actinomycetota</taxon>
        <taxon>Actinomycetes</taxon>
        <taxon>Kitasatosporales</taxon>
        <taxon>Streptomycetaceae</taxon>
        <taxon>Streptomyces</taxon>
    </lineage>
</organism>
<proteinExistence type="predicted"/>
<dbReference type="InterPro" id="IPR049046">
    <property type="entry name" value="Beta-AFase-like_GH127_middle"/>
</dbReference>
<dbReference type="Proteomes" id="UP000235943">
    <property type="component" value="Unassembled WGS sequence"/>
</dbReference>
<keyword evidence="4" id="KW-0378">Hydrolase</keyword>
<feature type="domain" description="Non-reducing end beta-L-arabinofuranosidase-like GH127 catalytic" evidence="1">
    <location>
        <begin position="28"/>
        <end position="420"/>
    </location>
</feature>
<feature type="domain" description="Non-reducing end beta-L-arabinofuranosidase-like GH127 C-terminal" evidence="3">
    <location>
        <begin position="524"/>
        <end position="642"/>
    </location>
</feature>
<name>A0A2N8TIV6_9ACTN</name>
<dbReference type="PANTHER" id="PTHR43465:SF2">
    <property type="entry name" value="DUF1680 DOMAIN PROTEIN (AFU_ORTHOLOGUE AFUA_1G08910)"/>
    <property type="match status" value="1"/>
</dbReference>
<dbReference type="Pfam" id="PF07944">
    <property type="entry name" value="Beta-AFase-like_GH127_cat"/>
    <property type="match status" value="1"/>
</dbReference>
<dbReference type="SUPFAM" id="SSF48208">
    <property type="entry name" value="Six-hairpin glycosidases"/>
    <property type="match status" value="1"/>
</dbReference>
<dbReference type="GO" id="GO:0016787">
    <property type="term" value="F:hydrolase activity"/>
    <property type="evidence" value="ECO:0007669"/>
    <property type="project" value="UniProtKB-KW"/>
</dbReference>